<dbReference type="EMBL" id="MGFE01000001">
    <property type="protein sequence ID" value="OGL99624.1"/>
    <property type="molecule type" value="Genomic_DNA"/>
</dbReference>
<dbReference type="Pfam" id="PF13416">
    <property type="entry name" value="SBP_bac_8"/>
    <property type="match status" value="1"/>
</dbReference>
<evidence type="ECO:0000313" key="2">
    <source>
        <dbReference type="EMBL" id="OGL99624.1"/>
    </source>
</evidence>
<evidence type="ECO:0000256" key="1">
    <source>
        <dbReference type="SAM" id="SignalP"/>
    </source>
</evidence>
<feature type="signal peptide" evidence="1">
    <location>
        <begin position="1"/>
        <end position="24"/>
    </location>
</feature>
<comment type="caution">
    <text evidence="2">The sequence shown here is derived from an EMBL/GenBank/DDBJ whole genome shotgun (WGS) entry which is preliminary data.</text>
</comment>
<gene>
    <name evidence="2" type="ORF">A2304_04450</name>
</gene>
<dbReference type="SUPFAM" id="SSF53850">
    <property type="entry name" value="Periplasmic binding protein-like II"/>
    <property type="match status" value="1"/>
</dbReference>
<reference evidence="2 3" key="1">
    <citation type="journal article" date="2016" name="Nat. Commun.">
        <title>Thousands of microbial genomes shed light on interconnected biogeochemical processes in an aquifer system.</title>
        <authorList>
            <person name="Anantharaman K."/>
            <person name="Brown C.T."/>
            <person name="Hug L.A."/>
            <person name="Sharon I."/>
            <person name="Castelle C.J."/>
            <person name="Probst A.J."/>
            <person name="Thomas B.C."/>
            <person name="Singh A."/>
            <person name="Wilkins M.J."/>
            <person name="Karaoz U."/>
            <person name="Brodie E.L."/>
            <person name="Williams K.H."/>
            <person name="Hubbard S.S."/>
            <person name="Banfield J.F."/>
        </authorList>
    </citation>
    <scope>NUCLEOTIDE SEQUENCE [LARGE SCALE GENOMIC DNA]</scope>
</reference>
<keyword evidence="1" id="KW-0732">Signal</keyword>
<dbReference type="Proteomes" id="UP000176501">
    <property type="component" value="Unassembled WGS sequence"/>
</dbReference>
<proteinExistence type="predicted"/>
<evidence type="ECO:0000313" key="3">
    <source>
        <dbReference type="Proteomes" id="UP000176501"/>
    </source>
</evidence>
<dbReference type="AlphaFoldDB" id="A0A1F7WC18"/>
<dbReference type="InterPro" id="IPR006059">
    <property type="entry name" value="SBP"/>
</dbReference>
<dbReference type="PROSITE" id="PS51257">
    <property type="entry name" value="PROKAR_LIPOPROTEIN"/>
    <property type="match status" value="1"/>
</dbReference>
<dbReference type="InterPro" id="IPR050490">
    <property type="entry name" value="Bact_solute-bd_prot1"/>
</dbReference>
<dbReference type="PANTHER" id="PTHR43649">
    <property type="entry name" value="ARABINOSE-BINDING PROTEIN-RELATED"/>
    <property type="match status" value="1"/>
</dbReference>
<organism evidence="2 3">
    <name type="scientific">Candidatus Uhrbacteria bacterium RIFOXYB2_FULL_57_15</name>
    <dbReference type="NCBI Taxonomy" id="1802422"/>
    <lineage>
        <taxon>Bacteria</taxon>
        <taxon>Candidatus Uhriibacteriota</taxon>
    </lineage>
</organism>
<dbReference type="Gene3D" id="3.40.190.10">
    <property type="entry name" value="Periplasmic binding protein-like II"/>
    <property type="match status" value="1"/>
</dbReference>
<feature type="chain" id="PRO_5009533341" description="ABC transporter substrate-binding protein" evidence="1">
    <location>
        <begin position="25"/>
        <end position="460"/>
    </location>
</feature>
<sequence length="460" mass="50650">MKLRKSIFASFAIFALLVTTGAGCGGQSSAELAAAKPVKITIWRVFDDDSTLKPAMNAYREIHKNVSFEYKTIRYEEYQDTLLRALAEGTGPDIFSIHNSWIGQYESLILPLPETLTIPYTEIRGTIKKETVITLKEEPSMTIRELETNLVGAVANDVVRDYQPNPKQEAESRIFGIPYSMDTLALFFNKDLFDAAGIAEAPKTWEEFQKAAEQLTTVGANDDIVQSGAAVGTSRNVERAFDILSLLMMQNGTVMTDSRGNATFAAELDDKSLPGSDAVRFYTEFANPLKSVYSWNEDQPSSFDAFASGSTAMFLGYAYHIPLIRSRAPKLNFGIAPMPQISSGRTVNYANYWVETVSKSTKSPDWAWDFVQFAADAEQVGSYLAETGKPTALRSLINDELQDNDLAVFAGQLLTAKSWYLGNDAAVAEAAFLDLIDATSAGGELDRLIRDAQNKVNQTL</sequence>
<protein>
    <recommendedName>
        <fullName evidence="4">ABC transporter substrate-binding protein</fullName>
    </recommendedName>
</protein>
<name>A0A1F7WC18_9BACT</name>
<dbReference type="PANTHER" id="PTHR43649:SF12">
    <property type="entry name" value="DIACETYLCHITOBIOSE BINDING PROTEIN DASA"/>
    <property type="match status" value="1"/>
</dbReference>
<accession>A0A1F7WC18</accession>
<evidence type="ECO:0008006" key="4">
    <source>
        <dbReference type="Google" id="ProtNLM"/>
    </source>
</evidence>